<dbReference type="EMBL" id="JACHEO010000002">
    <property type="protein sequence ID" value="MBB5347117.1"/>
    <property type="molecule type" value="Genomic_DNA"/>
</dbReference>
<dbReference type="InterPro" id="IPR013560">
    <property type="entry name" value="DUF1722"/>
</dbReference>
<dbReference type="PIRSF" id="PIRSF037004">
    <property type="entry name" value="UCP037004"/>
    <property type="match status" value="1"/>
</dbReference>
<dbReference type="AlphaFoldDB" id="A0A840ULC6"/>
<dbReference type="Pfam" id="PF08349">
    <property type="entry name" value="DUF1722"/>
    <property type="match status" value="1"/>
</dbReference>
<protein>
    <submittedName>
        <fullName evidence="2">Uncharacterized protein YbgA (DUF1722 family)/uncharacterized protein YbbK (DUF523 family)</fullName>
    </submittedName>
</protein>
<keyword evidence="3" id="KW-1185">Reference proteome</keyword>
<proteinExistence type="predicted"/>
<dbReference type="PANTHER" id="PTHR30087">
    <property type="entry name" value="INNER MEMBRANE PROTEIN"/>
    <property type="match status" value="1"/>
</dbReference>
<organism evidence="2 3">
    <name type="scientific">Desulfoprunum benzoelyticum</name>
    <dbReference type="NCBI Taxonomy" id="1506996"/>
    <lineage>
        <taxon>Bacteria</taxon>
        <taxon>Pseudomonadati</taxon>
        <taxon>Thermodesulfobacteriota</taxon>
        <taxon>Desulfobulbia</taxon>
        <taxon>Desulfobulbales</taxon>
        <taxon>Desulfobulbaceae</taxon>
        <taxon>Desulfoprunum</taxon>
    </lineage>
</organism>
<sequence>MKEENGKLKIGVSACLLGQKVRYDGGHQLNHFIRDILGQHMELVPVCPEVECGMPVPREAMRLIGDTDNPRLITRRTGIDHTETMSTWAEARVRQLESEGLCGFIFKKGSPSSGLFRVKVYSQDGVPHGAGVGMFARTFVRHFPLLPVEEDGRLNDDRLRENFIESVFVHRHFRDLVAGSSGRGALVDFHARHKLLLLAHSQEHYRRMGRFVADLPADLQEAYREYGVLLAETLRVLTTPKKHCNVLQHALGYFKKDLSADEKQEMLEVIDAYRNGDVPLIVPITLLNHFVRKYNQPYLRQQYYLHPHPLDLRLRSYI</sequence>
<comment type="caution">
    <text evidence="2">The sequence shown here is derived from an EMBL/GenBank/DDBJ whole genome shotgun (WGS) entry which is preliminary data.</text>
</comment>
<evidence type="ECO:0000259" key="1">
    <source>
        <dbReference type="Pfam" id="PF08349"/>
    </source>
</evidence>
<accession>A0A840ULC6</accession>
<dbReference type="InterPro" id="IPR007553">
    <property type="entry name" value="2-thiour_desulf"/>
</dbReference>
<dbReference type="Pfam" id="PF04463">
    <property type="entry name" value="2-thiour_desulf"/>
    <property type="match status" value="1"/>
</dbReference>
<reference evidence="2 3" key="1">
    <citation type="submission" date="2020-08" db="EMBL/GenBank/DDBJ databases">
        <title>Genomic Encyclopedia of Type Strains, Phase IV (KMG-IV): sequencing the most valuable type-strain genomes for metagenomic binning, comparative biology and taxonomic classification.</title>
        <authorList>
            <person name="Goeker M."/>
        </authorList>
    </citation>
    <scope>NUCLEOTIDE SEQUENCE [LARGE SCALE GENOMIC DNA]</scope>
    <source>
        <strain evidence="2 3">DSM 28570</strain>
    </source>
</reference>
<dbReference type="RefSeq" id="WP_183348579.1">
    <property type="nucleotide sequence ID" value="NZ_JACHEO010000002.1"/>
</dbReference>
<dbReference type="InterPro" id="IPR017087">
    <property type="entry name" value="UCP037004"/>
</dbReference>
<gene>
    <name evidence="2" type="ORF">HNQ81_000827</name>
</gene>
<dbReference type="Proteomes" id="UP000539642">
    <property type="component" value="Unassembled WGS sequence"/>
</dbReference>
<dbReference type="PANTHER" id="PTHR30087:SF0">
    <property type="entry name" value="INNER MEMBRANE PROTEIN"/>
    <property type="match status" value="1"/>
</dbReference>
<evidence type="ECO:0000313" key="2">
    <source>
        <dbReference type="EMBL" id="MBB5347117.1"/>
    </source>
</evidence>
<feature type="domain" description="DUF1722" evidence="1">
    <location>
        <begin position="194"/>
        <end position="309"/>
    </location>
</feature>
<evidence type="ECO:0000313" key="3">
    <source>
        <dbReference type="Proteomes" id="UP000539642"/>
    </source>
</evidence>
<name>A0A840ULC6_9BACT</name>